<feature type="transmembrane region" description="Helical" evidence="6">
    <location>
        <begin position="46"/>
        <end position="68"/>
    </location>
</feature>
<evidence type="ECO:0000256" key="5">
    <source>
        <dbReference type="SAM" id="MobiDB-lite"/>
    </source>
</evidence>
<name>A0AAD9KCP0_9ANNE</name>
<keyword evidence="4 6" id="KW-0472">Membrane</keyword>
<comment type="subcellular location">
    <subcellularLocation>
        <location evidence="1">Membrane</location>
        <topology evidence="1">Multi-pass membrane protein</topology>
    </subcellularLocation>
</comment>
<organism evidence="7 8">
    <name type="scientific">Paralvinella palmiformis</name>
    <dbReference type="NCBI Taxonomy" id="53620"/>
    <lineage>
        <taxon>Eukaryota</taxon>
        <taxon>Metazoa</taxon>
        <taxon>Spiralia</taxon>
        <taxon>Lophotrochozoa</taxon>
        <taxon>Annelida</taxon>
        <taxon>Polychaeta</taxon>
        <taxon>Sedentaria</taxon>
        <taxon>Canalipalpata</taxon>
        <taxon>Terebellida</taxon>
        <taxon>Terebelliformia</taxon>
        <taxon>Alvinellidae</taxon>
        <taxon>Paralvinella</taxon>
    </lineage>
</organism>
<proteinExistence type="predicted"/>
<protein>
    <recommendedName>
        <fullName evidence="9">Transmembrane protein 184C</fullName>
    </recommendedName>
</protein>
<feature type="transmembrane region" description="Helical" evidence="6">
    <location>
        <begin position="206"/>
        <end position="229"/>
    </location>
</feature>
<feature type="transmembrane region" description="Helical" evidence="6">
    <location>
        <begin position="80"/>
        <end position="100"/>
    </location>
</feature>
<accession>A0AAD9KCP0</accession>
<keyword evidence="2 6" id="KW-0812">Transmembrane</keyword>
<evidence type="ECO:0000313" key="8">
    <source>
        <dbReference type="Proteomes" id="UP001208570"/>
    </source>
</evidence>
<feature type="region of interest" description="Disordered" evidence="5">
    <location>
        <begin position="494"/>
        <end position="541"/>
    </location>
</feature>
<feature type="compositionally biased region" description="Basic and acidic residues" evidence="5">
    <location>
        <begin position="366"/>
        <end position="375"/>
    </location>
</feature>
<evidence type="ECO:0000256" key="1">
    <source>
        <dbReference type="ARBA" id="ARBA00004141"/>
    </source>
</evidence>
<keyword evidence="8" id="KW-1185">Reference proteome</keyword>
<dbReference type="AlphaFoldDB" id="A0AAD9KCP0"/>
<dbReference type="GO" id="GO:0016020">
    <property type="term" value="C:membrane"/>
    <property type="evidence" value="ECO:0007669"/>
    <property type="project" value="UniProtKB-SubCell"/>
</dbReference>
<sequence length="541" mass="62111">MSCLDEWRHWIRPLVIILYLAILVVALPLLIIDFQVNKMKFHLQAWFISGVFVFLTIPISIWGITQHLVHYTRPDLQRCIIRILWMVPIYAVNSWFALRFKGVAIYLDTMRECYEAYVIYNFMSFLLRYLTSEYPDLEFTLERKPQVKHLIPFCLLPNWRMGRQFLLNAKHGVLQYTVVRPITTAIALVCELTGKYSEGDFDFTKAWVYLVIINNISQVWALYCLVLFYKALREELGPISPVGKFLCVKTVVFMSFWQAVLIAILVKVGVIKESNTWGELYDVQDIANGLQDFCICIEMLIAAVAHYFSFSHKPYVDNAAGYSSWFQSFLSMWDISDVRRDVIDHVRHVGKTVTRPLRGQDGSVSDEPRPFRNSEHTPLLRNSSLSGDESLPQTPPVHITADEVHRAMMHDQYTDASLDDMTSINTTESDPEIFSRRSLTASMNNYAQFSESYNEAAVATDIDDLQKARLAQELNNQGHAETTPDSFQIEQRISDNKDSSPGQTDDISQQAFPPVNNQTSNITTHHQSPSENFSSSHEELC</sequence>
<keyword evidence="3 6" id="KW-1133">Transmembrane helix</keyword>
<feature type="transmembrane region" description="Helical" evidence="6">
    <location>
        <begin position="14"/>
        <end position="34"/>
    </location>
</feature>
<gene>
    <name evidence="7" type="ORF">LSH36_14g02038</name>
</gene>
<evidence type="ECO:0000256" key="3">
    <source>
        <dbReference type="ARBA" id="ARBA00022989"/>
    </source>
</evidence>
<feature type="region of interest" description="Disordered" evidence="5">
    <location>
        <begin position="354"/>
        <end position="394"/>
    </location>
</feature>
<evidence type="ECO:0000256" key="6">
    <source>
        <dbReference type="SAM" id="Phobius"/>
    </source>
</evidence>
<dbReference type="PANTHER" id="PTHR23423">
    <property type="entry name" value="ORGANIC SOLUTE TRANSPORTER-RELATED"/>
    <property type="match status" value="1"/>
</dbReference>
<comment type="caution">
    <text evidence="7">The sequence shown here is derived from an EMBL/GenBank/DDBJ whole genome shotgun (WGS) entry which is preliminary data.</text>
</comment>
<feature type="compositionally biased region" description="Polar residues" evidence="5">
    <location>
        <begin position="499"/>
        <end position="535"/>
    </location>
</feature>
<dbReference type="Pfam" id="PF03619">
    <property type="entry name" value="Solute_trans_a"/>
    <property type="match status" value="1"/>
</dbReference>
<evidence type="ECO:0000256" key="4">
    <source>
        <dbReference type="ARBA" id="ARBA00023136"/>
    </source>
</evidence>
<reference evidence="7" key="1">
    <citation type="journal article" date="2023" name="Mol. Biol. Evol.">
        <title>Third-Generation Sequencing Reveals the Adaptive Role of the Epigenome in Three Deep-Sea Polychaetes.</title>
        <authorList>
            <person name="Perez M."/>
            <person name="Aroh O."/>
            <person name="Sun Y."/>
            <person name="Lan Y."/>
            <person name="Juniper S.K."/>
            <person name="Young C.R."/>
            <person name="Angers B."/>
            <person name="Qian P.Y."/>
        </authorList>
    </citation>
    <scope>NUCLEOTIDE SEQUENCE</scope>
    <source>
        <strain evidence="7">P08H-3</strain>
    </source>
</reference>
<dbReference type="Proteomes" id="UP001208570">
    <property type="component" value="Unassembled WGS sequence"/>
</dbReference>
<evidence type="ECO:0000313" key="7">
    <source>
        <dbReference type="EMBL" id="KAK2168756.1"/>
    </source>
</evidence>
<dbReference type="InterPro" id="IPR005178">
    <property type="entry name" value="Ostalpha/TMEM184C"/>
</dbReference>
<evidence type="ECO:0000256" key="2">
    <source>
        <dbReference type="ARBA" id="ARBA00022692"/>
    </source>
</evidence>
<dbReference type="EMBL" id="JAODUP010000014">
    <property type="protein sequence ID" value="KAK2168756.1"/>
    <property type="molecule type" value="Genomic_DNA"/>
</dbReference>
<dbReference type="SMART" id="SM01417">
    <property type="entry name" value="Solute_trans_a"/>
    <property type="match status" value="1"/>
</dbReference>
<evidence type="ECO:0008006" key="9">
    <source>
        <dbReference type="Google" id="ProtNLM"/>
    </source>
</evidence>